<keyword evidence="1" id="KW-1133">Transmembrane helix</keyword>
<reference evidence="2" key="2">
    <citation type="journal article" date="2021" name="PeerJ">
        <title>Extensive microbial diversity within the chicken gut microbiome revealed by metagenomics and culture.</title>
        <authorList>
            <person name="Gilroy R."/>
            <person name="Ravi A."/>
            <person name="Getino M."/>
            <person name="Pursley I."/>
            <person name="Horton D.L."/>
            <person name="Alikhan N.F."/>
            <person name="Baker D."/>
            <person name="Gharbi K."/>
            <person name="Hall N."/>
            <person name="Watson M."/>
            <person name="Adriaenssens E.M."/>
            <person name="Foster-Nyarko E."/>
            <person name="Jarju S."/>
            <person name="Secka A."/>
            <person name="Antonio M."/>
            <person name="Oren A."/>
            <person name="Chaudhuri R.R."/>
            <person name="La Ragione R."/>
            <person name="Hildebrand F."/>
            <person name="Pallen M.J."/>
        </authorList>
    </citation>
    <scope>NUCLEOTIDE SEQUENCE</scope>
    <source>
        <strain evidence="2">ChiSjej1B19-7085</strain>
    </source>
</reference>
<reference evidence="2" key="1">
    <citation type="submission" date="2020-10" db="EMBL/GenBank/DDBJ databases">
        <authorList>
            <person name="Gilroy R."/>
        </authorList>
    </citation>
    <scope>NUCLEOTIDE SEQUENCE</scope>
    <source>
        <strain evidence="2">ChiSjej1B19-7085</strain>
    </source>
</reference>
<evidence type="ECO:0000313" key="2">
    <source>
        <dbReference type="EMBL" id="HIR56475.1"/>
    </source>
</evidence>
<feature type="transmembrane region" description="Helical" evidence="1">
    <location>
        <begin position="7"/>
        <end position="26"/>
    </location>
</feature>
<sequence length="121" mass="13683">MTEIICRIIIIILAVIGGTEVIRIFFDWLLRPVFEGKGILILEMDGKADDTEYLLRSAEEQLGRLGGSGERWILCVPGEDLAGEAEEVIRIFARTHRAVRFCKRDEICEILQKEFANTAGM</sequence>
<proteinExistence type="predicted"/>
<organism evidence="2 3">
    <name type="scientific">Candidatus Gallacutalibacter pullicola</name>
    <dbReference type="NCBI Taxonomy" id="2840830"/>
    <lineage>
        <taxon>Bacteria</taxon>
        <taxon>Bacillati</taxon>
        <taxon>Bacillota</taxon>
        <taxon>Clostridia</taxon>
        <taxon>Eubacteriales</taxon>
        <taxon>Candidatus Gallacutalibacter</taxon>
    </lineage>
</organism>
<dbReference type="AlphaFoldDB" id="A0A9D1DP76"/>
<gene>
    <name evidence="2" type="ORF">IAA54_02320</name>
</gene>
<dbReference type="Proteomes" id="UP000886785">
    <property type="component" value="Unassembled WGS sequence"/>
</dbReference>
<keyword evidence="1" id="KW-0812">Transmembrane</keyword>
<protein>
    <submittedName>
        <fullName evidence="2">Uncharacterized protein</fullName>
    </submittedName>
</protein>
<evidence type="ECO:0000256" key="1">
    <source>
        <dbReference type="SAM" id="Phobius"/>
    </source>
</evidence>
<evidence type="ECO:0000313" key="3">
    <source>
        <dbReference type="Proteomes" id="UP000886785"/>
    </source>
</evidence>
<dbReference type="EMBL" id="DVHF01000030">
    <property type="protein sequence ID" value="HIR56475.1"/>
    <property type="molecule type" value="Genomic_DNA"/>
</dbReference>
<keyword evidence="1" id="KW-0472">Membrane</keyword>
<accession>A0A9D1DP76</accession>
<name>A0A9D1DP76_9FIRM</name>
<comment type="caution">
    <text evidence="2">The sequence shown here is derived from an EMBL/GenBank/DDBJ whole genome shotgun (WGS) entry which is preliminary data.</text>
</comment>